<evidence type="ECO:0000313" key="3">
    <source>
        <dbReference type="Proteomes" id="UP000525078"/>
    </source>
</evidence>
<dbReference type="PANTHER" id="PTHR24068">
    <property type="entry name" value="UBIQUITIN-CONJUGATING ENZYME E2"/>
    <property type="match status" value="1"/>
</dbReference>
<dbReference type="AlphaFoldDB" id="A0A7J6E4T7"/>
<evidence type="ECO:0000259" key="1">
    <source>
        <dbReference type="PROSITE" id="PS50127"/>
    </source>
</evidence>
<protein>
    <recommendedName>
        <fullName evidence="1">UBC core domain-containing protein</fullName>
    </recommendedName>
</protein>
<evidence type="ECO:0000313" key="2">
    <source>
        <dbReference type="EMBL" id="KAF4353427.1"/>
    </source>
</evidence>
<dbReference type="SUPFAM" id="SSF54495">
    <property type="entry name" value="UBC-like"/>
    <property type="match status" value="1"/>
</dbReference>
<dbReference type="Proteomes" id="UP000525078">
    <property type="component" value="Unassembled WGS sequence"/>
</dbReference>
<dbReference type="Gene3D" id="3.10.110.10">
    <property type="entry name" value="Ubiquitin Conjugating Enzyme"/>
    <property type="match status" value="1"/>
</dbReference>
<accession>A0A7J6E4T7</accession>
<dbReference type="EMBL" id="JAATIP010000295">
    <property type="protein sequence ID" value="KAF4353427.1"/>
    <property type="molecule type" value="Genomic_DNA"/>
</dbReference>
<name>A0A7J6E4T7_CANSA</name>
<dbReference type="InterPro" id="IPR000608">
    <property type="entry name" value="UBC"/>
</dbReference>
<feature type="domain" description="UBC core" evidence="1">
    <location>
        <begin position="1"/>
        <end position="64"/>
    </location>
</feature>
<organism evidence="2 3">
    <name type="scientific">Cannabis sativa</name>
    <name type="common">Hemp</name>
    <name type="synonym">Marijuana</name>
    <dbReference type="NCBI Taxonomy" id="3483"/>
    <lineage>
        <taxon>Eukaryota</taxon>
        <taxon>Viridiplantae</taxon>
        <taxon>Streptophyta</taxon>
        <taxon>Embryophyta</taxon>
        <taxon>Tracheophyta</taxon>
        <taxon>Spermatophyta</taxon>
        <taxon>Magnoliopsida</taxon>
        <taxon>eudicotyledons</taxon>
        <taxon>Gunneridae</taxon>
        <taxon>Pentapetalae</taxon>
        <taxon>rosids</taxon>
        <taxon>fabids</taxon>
        <taxon>Rosales</taxon>
        <taxon>Cannabaceae</taxon>
        <taxon>Cannabis</taxon>
    </lineage>
</organism>
<dbReference type="InterPro" id="IPR016135">
    <property type="entry name" value="UBQ-conjugating_enzyme/RWD"/>
</dbReference>
<reference evidence="2 3" key="1">
    <citation type="journal article" date="2020" name="bioRxiv">
        <title>Sequence and annotation of 42 cannabis genomes reveals extensive copy number variation in cannabinoid synthesis and pathogen resistance genes.</title>
        <authorList>
            <person name="Mckernan K.J."/>
            <person name="Helbert Y."/>
            <person name="Kane L.T."/>
            <person name="Ebling H."/>
            <person name="Zhang L."/>
            <person name="Liu B."/>
            <person name="Eaton Z."/>
            <person name="Mclaughlin S."/>
            <person name="Kingan S."/>
            <person name="Baybayan P."/>
            <person name="Concepcion G."/>
            <person name="Jordan M."/>
            <person name="Riva A."/>
            <person name="Barbazuk W."/>
            <person name="Harkins T."/>
        </authorList>
    </citation>
    <scope>NUCLEOTIDE SEQUENCE [LARGE SCALE GENOMIC DNA]</scope>
    <source>
        <strain evidence="3">cv. Jamaican Lion 4</strain>
        <tissue evidence="2">Leaf</tissue>
    </source>
</reference>
<gene>
    <name evidence="2" type="ORF">F8388_005029</name>
</gene>
<proteinExistence type="predicted"/>
<dbReference type="Pfam" id="PF00179">
    <property type="entry name" value="UQ_con"/>
    <property type="match status" value="1"/>
</dbReference>
<feature type="non-terminal residue" evidence="2">
    <location>
        <position position="64"/>
    </location>
</feature>
<comment type="caution">
    <text evidence="2">The sequence shown here is derived from an EMBL/GenBank/DDBJ whole genome shotgun (WGS) entry which is preliminary data.</text>
</comment>
<dbReference type="PROSITE" id="PS50127">
    <property type="entry name" value="UBC_2"/>
    <property type="match status" value="1"/>
</dbReference>
<sequence>NNHCPSDTPYEGRIFKLSIKISRNYPFSPPKITFITKVFHPDIFKKRIIHVNILQNDWTQGSLS</sequence>
<feature type="non-terminal residue" evidence="2">
    <location>
        <position position="1"/>
    </location>
</feature>